<name>Q6YTR5_ORYSJ</name>
<evidence type="ECO:0000256" key="1">
    <source>
        <dbReference type="SAM" id="MobiDB-lite"/>
    </source>
</evidence>
<dbReference type="EMBL" id="AP005918">
    <property type="protein sequence ID" value="BAD10726.1"/>
    <property type="molecule type" value="Genomic_DNA"/>
</dbReference>
<feature type="region of interest" description="Disordered" evidence="1">
    <location>
        <begin position="139"/>
        <end position="165"/>
    </location>
</feature>
<sequence length="165" mass="17885">MSPPPPDAPSSCELTGDRDCQRREVGAAGAKEACSDEDDGDERERDGCSGDDNNDMLMDTALHVGLVAPRWRPGRKRRSASNSGQRARRVEGKSGAGDCISSHSGDPSLYDASRALCRWCTVPSPLATGYARRTNLLRPACRSPPWRGKERGREVERGGEEEADV</sequence>
<dbReference type="Proteomes" id="UP000000763">
    <property type="component" value="Chromosome 8"/>
</dbReference>
<accession>Q6YTR5</accession>
<evidence type="ECO:0000313" key="3">
    <source>
        <dbReference type="EMBL" id="BAD10726.1"/>
    </source>
</evidence>
<feature type="region of interest" description="Disordered" evidence="1">
    <location>
        <begin position="1"/>
        <end position="105"/>
    </location>
</feature>
<feature type="compositionally biased region" description="Basic and acidic residues" evidence="1">
    <location>
        <begin position="15"/>
        <end position="25"/>
    </location>
</feature>
<reference evidence="4" key="3">
    <citation type="journal article" date="2005" name="Nature">
        <title>The map-based sequence of the rice genome.</title>
        <authorList>
            <consortium name="International rice genome sequencing project (IRGSP)"/>
            <person name="Matsumoto T."/>
            <person name="Wu J."/>
            <person name="Kanamori H."/>
            <person name="Katayose Y."/>
            <person name="Fujisawa M."/>
            <person name="Namiki N."/>
            <person name="Mizuno H."/>
            <person name="Yamamoto K."/>
            <person name="Antonio B.A."/>
            <person name="Baba T."/>
            <person name="Sakata K."/>
            <person name="Nagamura Y."/>
            <person name="Aoki H."/>
            <person name="Arikawa K."/>
            <person name="Arita K."/>
            <person name="Bito T."/>
            <person name="Chiden Y."/>
            <person name="Fujitsuka N."/>
            <person name="Fukunaka R."/>
            <person name="Hamada M."/>
            <person name="Harada C."/>
            <person name="Hayashi A."/>
            <person name="Hijishita S."/>
            <person name="Honda M."/>
            <person name="Hosokawa S."/>
            <person name="Ichikawa Y."/>
            <person name="Idonuma A."/>
            <person name="Iijima M."/>
            <person name="Ikeda M."/>
            <person name="Ikeno M."/>
            <person name="Ito K."/>
            <person name="Ito S."/>
            <person name="Ito T."/>
            <person name="Ito Y."/>
            <person name="Ito Y."/>
            <person name="Iwabuchi A."/>
            <person name="Kamiya K."/>
            <person name="Karasawa W."/>
            <person name="Kurita K."/>
            <person name="Katagiri S."/>
            <person name="Kikuta A."/>
            <person name="Kobayashi H."/>
            <person name="Kobayashi N."/>
            <person name="Machita K."/>
            <person name="Maehara T."/>
            <person name="Masukawa M."/>
            <person name="Mizubayashi T."/>
            <person name="Mukai Y."/>
            <person name="Nagasaki H."/>
            <person name="Nagata Y."/>
            <person name="Naito S."/>
            <person name="Nakashima M."/>
            <person name="Nakama Y."/>
            <person name="Nakamichi Y."/>
            <person name="Nakamura M."/>
            <person name="Meguro A."/>
            <person name="Negishi M."/>
            <person name="Ohta I."/>
            <person name="Ohta T."/>
            <person name="Okamoto M."/>
            <person name="Ono N."/>
            <person name="Saji S."/>
            <person name="Sakaguchi M."/>
            <person name="Sakai K."/>
            <person name="Shibata M."/>
            <person name="Shimokawa T."/>
            <person name="Song J."/>
            <person name="Takazaki Y."/>
            <person name="Terasawa K."/>
            <person name="Tsugane M."/>
            <person name="Tsuji K."/>
            <person name="Ueda S."/>
            <person name="Waki K."/>
            <person name="Yamagata H."/>
            <person name="Yamamoto M."/>
            <person name="Yamamoto S."/>
            <person name="Yamane H."/>
            <person name="Yoshiki S."/>
            <person name="Yoshihara R."/>
            <person name="Yukawa K."/>
            <person name="Zhong H."/>
            <person name="Yano M."/>
            <person name="Yuan Q."/>
            <person name="Ouyang S."/>
            <person name="Liu J."/>
            <person name="Jones K.M."/>
            <person name="Gansberger K."/>
            <person name="Moffat K."/>
            <person name="Hill J."/>
            <person name="Bera J."/>
            <person name="Fadrosh D."/>
            <person name="Jin S."/>
            <person name="Johri S."/>
            <person name="Kim M."/>
            <person name="Overton L."/>
            <person name="Reardon M."/>
            <person name="Tsitrin T."/>
            <person name="Vuong H."/>
            <person name="Weaver B."/>
            <person name="Ciecko A."/>
            <person name="Tallon L."/>
            <person name="Jackson J."/>
            <person name="Pai G."/>
            <person name="Aken S.V."/>
            <person name="Utterback T."/>
            <person name="Reidmuller S."/>
            <person name="Feldblyum T."/>
            <person name="Hsiao J."/>
            <person name="Zismann V."/>
            <person name="Iobst S."/>
            <person name="de Vazeille A.R."/>
            <person name="Buell C.R."/>
            <person name="Ying K."/>
            <person name="Li Y."/>
            <person name="Lu T."/>
            <person name="Huang Y."/>
            <person name="Zhao Q."/>
            <person name="Feng Q."/>
            <person name="Zhang L."/>
            <person name="Zhu J."/>
            <person name="Weng Q."/>
            <person name="Mu J."/>
            <person name="Lu Y."/>
            <person name="Fan D."/>
            <person name="Liu Y."/>
            <person name="Guan J."/>
            <person name="Zhang Y."/>
            <person name="Yu S."/>
            <person name="Liu X."/>
            <person name="Zhang Y."/>
            <person name="Hong G."/>
            <person name="Han B."/>
            <person name="Choisne N."/>
            <person name="Demange N."/>
            <person name="Orjeda G."/>
            <person name="Samain S."/>
            <person name="Cattolico L."/>
            <person name="Pelletier E."/>
            <person name="Couloux A."/>
            <person name="Segurens B."/>
            <person name="Wincker P."/>
            <person name="D'Hont A."/>
            <person name="Scarpelli C."/>
            <person name="Weissenbach J."/>
            <person name="Salanoubat M."/>
            <person name="Quetier F."/>
            <person name="Yu Y."/>
            <person name="Kim H.R."/>
            <person name="Rambo T."/>
            <person name="Currie J."/>
            <person name="Collura K."/>
            <person name="Luo M."/>
            <person name="Yang T."/>
            <person name="Ammiraju J.S.S."/>
            <person name="Engler F."/>
            <person name="Soderlund C."/>
            <person name="Wing R.A."/>
            <person name="Palmer L.E."/>
            <person name="de la Bastide M."/>
            <person name="Spiegel L."/>
            <person name="Nascimento L."/>
            <person name="Zutavern T."/>
            <person name="O'Shaughnessy A."/>
            <person name="Dike S."/>
            <person name="Dedhia N."/>
            <person name="Preston R."/>
            <person name="Balija V."/>
            <person name="McCombie W.R."/>
            <person name="Chow T."/>
            <person name="Chen H."/>
            <person name="Chung M."/>
            <person name="Chen C."/>
            <person name="Shaw J."/>
            <person name="Wu H."/>
            <person name="Hsiao K."/>
            <person name="Chao Y."/>
            <person name="Chu M."/>
            <person name="Cheng C."/>
            <person name="Hour A."/>
            <person name="Lee P."/>
            <person name="Lin S."/>
            <person name="Lin Y."/>
            <person name="Liou J."/>
            <person name="Liu S."/>
            <person name="Hsing Y."/>
            <person name="Raghuvanshi S."/>
            <person name="Mohanty A."/>
            <person name="Bharti A.K."/>
            <person name="Gaur A."/>
            <person name="Gupta V."/>
            <person name="Kumar D."/>
            <person name="Ravi V."/>
            <person name="Vij S."/>
            <person name="Kapur A."/>
            <person name="Khurana P."/>
            <person name="Khurana P."/>
            <person name="Khurana J.P."/>
            <person name="Tyagi A.K."/>
            <person name="Gaikwad K."/>
            <person name="Singh A."/>
            <person name="Dalal V."/>
            <person name="Srivastava S."/>
            <person name="Dixit A."/>
            <person name="Pal A.K."/>
            <person name="Ghazi I.A."/>
            <person name="Yadav M."/>
            <person name="Pandit A."/>
            <person name="Bhargava A."/>
            <person name="Sureshbabu K."/>
            <person name="Batra K."/>
            <person name="Sharma T.R."/>
            <person name="Mohapatra T."/>
            <person name="Singh N.K."/>
            <person name="Messing J."/>
            <person name="Nelson A.B."/>
            <person name="Fuks G."/>
            <person name="Kavchok S."/>
            <person name="Keizer G."/>
            <person name="Linton E."/>
            <person name="Llaca V."/>
            <person name="Song R."/>
            <person name="Tanyolac B."/>
            <person name="Young S."/>
            <person name="Ho-Il K."/>
            <person name="Hahn J.H."/>
            <person name="Sangsakoo G."/>
            <person name="Vanavichit A."/>
            <person name="de Mattos Luiz.A.T."/>
            <person name="Zimmer P.D."/>
            <person name="Malone G."/>
            <person name="Dellagostin O."/>
            <person name="de Oliveira A.C."/>
            <person name="Bevan M."/>
            <person name="Bancroft I."/>
            <person name="Minx P."/>
            <person name="Cordum H."/>
            <person name="Wilson R."/>
            <person name="Cheng Z."/>
            <person name="Jin W."/>
            <person name="Jiang J."/>
            <person name="Leong S.A."/>
            <person name="Iwama H."/>
            <person name="Gojobori T."/>
            <person name="Itoh T."/>
            <person name="Niimura Y."/>
            <person name="Fujii Y."/>
            <person name="Habara T."/>
            <person name="Sakai H."/>
            <person name="Sato Y."/>
            <person name="Wilson G."/>
            <person name="Kumar K."/>
            <person name="McCouch S."/>
            <person name="Juretic N."/>
            <person name="Hoen D."/>
            <person name="Wright S."/>
            <person name="Bruskiewich R."/>
            <person name="Bureau T."/>
            <person name="Miyao A."/>
            <person name="Hirochika H."/>
            <person name="Nishikawa T."/>
            <person name="Kadowaki K."/>
            <person name="Sugiura M."/>
            <person name="Burr B."/>
            <person name="Sasaki T."/>
        </authorList>
    </citation>
    <scope>NUCLEOTIDE SEQUENCE [LARGE SCALE GENOMIC DNA]</scope>
    <source>
        <strain evidence="4">cv. Nipponbare</strain>
    </source>
</reference>
<organism evidence="3 4">
    <name type="scientific">Oryza sativa subsp. japonica</name>
    <name type="common">Rice</name>
    <dbReference type="NCBI Taxonomy" id="39947"/>
    <lineage>
        <taxon>Eukaryota</taxon>
        <taxon>Viridiplantae</taxon>
        <taxon>Streptophyta</taxon>
        <taxon>Embryophyta</taxon>
        <taxon>Tracheophyta</taxon>
        <taxon>Spermatophyta</taxon>
        <taxon>Magnoliopsida</taxon>
        <taxon>Liliopsida</taxon>
        <taxon>Poales</taxon>
        <taxon>Poaceae</taxon>
        <taxon>BOP clade</taxon>
        <taxon>Oryzoideae</taxon>
        <taxon>Oryzeae</taxon>
        <taxon>Oryzinae</taxon>
        <taxon>Oryza</taxon>
        <taxon>Oryza sativa</taxon>
    </lineage>
</organism>
<gene>
    <name evidence="3" type="ORF">P0419H09.38</name>
    <name evidence="2" type="ORF">P0481F05.8</name>
</gene>
<feature type="compositionally biased region" description="Basic and acidic residues" evidence="1">
    <location>
        <begin position="147"/>
        <end position="165"/>
    </location>
</feature>
<dbReference type="AlphaFoldDB" id="Q6YTR5"/>
<proteinExistence type="predicted"/>
<dbReference type="EMBL" id="AP004376">
    <property type="protein sequence ID" value="BAD09312.1"/>
    <property type="molecule type" value="Genomic_DNA"/>
</dbReference>
<reference evidence="2" key="1">
    <citation type="submission" date="2001-11" db="EMBL/GenBank/DDBJ databases">
        <title>Oryza sativa nipponbare(GA3) genomic DNA, chromosome 8, PAC clone:P0481F05.</title>
        <authorList>
            <person name="Sasaki T."/>
            <person name="Matsumoto T."/>
            <person name="Yamamoto K."/>
        </authorList>
    </citation>
    <scope>NUCLEOTIDE SEQUENCE</scope>
</reference>
<evidence type="ECO:0000313" key="2">
    <source>
        <dbReference type="EMBL" id="BAD09312.1"/>
    </source>
</evidence>
<reference evidence="3" key="2">
    <citation type="submission" date="2002-11" db="EMBL/GenBank/DDBJ databases">
        <title>Oryza sativa nipponbare(GA3) genomic DNA, chromosome 8, PAC clone:P0419H09.</title>
        <authorList>
            <person name="Sasaki T."/>
            <person name="Matsumoto T."/>
            <person name="Katayose Y."/>
        </authorList>
    </citation>
    <scope>NUCLEOTIDE SEQUENCE</scope>
</reference>
<protein>
    <submittedName>
        <fullName evidence="3">Uncharacterized protein</fullName>
    </submittedName>
</protein>
<reference evidence="4" key="4">
    <citation type="journal article" date="2008" name="Nucleic Acids Res.">
        <title>The rice annotation project database (RAP-DB): 2008 update.</title>
        <authorList>
            <consortium name="The rice annotation project (RAP)"/>
        </authorList>
    </citation>
    <scope>GENOME REANNOTATION</scope>
    <source>
        <strain evidence="4">cv. Nipponbare</strain>
    </source>
</reference>
<evidence type="ECO:0000313" key="4">
    <source>
        <dbReference type="Proteomes" id="UP000000763"/>
    </source>
</evidence>